<feature type="signal peptide" evidence="2">
    <location>
        <begin position="1"/>
        <end position="28"/>
    </location>
</feature>
<evidence type="ECO:0000256" key="2">
    <source>
        <dbReference type="SAM" id="SignalP"/>
    </source>
</evidence>
<dbReference type="EMBL" id="JAUCMV010000001">
    <property type="protein sequence ID" value="KAK0422659.1"/>
    <property type="molecule type" value="Genomic_DNA"/>
</dbReference>
<feature type="compositionally biased region" description="Basic and acidic residues" evidence="1">
    <location>
        <begin position="296"/>
        <end position="324"/>
    </location>
</feature>
<reference evidence="3" key="1">
    <citation type="submission" date="2023-06" db="EMBL/GenBank/DDBJ databases">
        <title>Genomic analysis of the entomopathogenic nematode Steinernema hermaphroditum.</title>
        <authorList>
            <person name="Schwarz E.M."/>
            <person name="Heppert J.K."/>
            <person name="Baniya A."/>
            <person name="Schwartz H.T."/>
            <person name="Tan C.-H."/>
            <person name="Antoshechkin I."/>
            <person name="Sternberg P.W."/>
            <person name="Goodrich-Blair H."/>
            <person name="Dillman A.R."/>
        </authorList>
    </citation>
    <scope>NUCLEOTIDE SEQUENCE</scope>
    <source>
        <strain evidence="3">PS9179</strain>
        <tissue evidence="3">Whole animal</tissue>
    </source>
</reference>
<feature type="region of interest" description="Disordered" evidence="1">
    <location>
        <begin position="225"/>
        <end position="324"/>
    </location>
</feature>
<accession>A0AA39M6U2</accession>
<feature type="region of interest" description="Disordered" evidence="1">
    <location>
        <begin position="165"/>
        <end position="196"/>
    </location>
</feature>
<comment type="caution">
    <text evidence="3">The sequence shown here is derived from an EMBL/GenBank/DDBJ whole genome shotgun (WGS) entry which is preliminary data.</text>
</comment>
<feature type="compositionally biased region" description="Acidic residues" evidence="1">
    <location>
        <begin position="267"/>
        <end position="291"/>
    </location>
</feature>
<evidence type="ECO:0000313" key="3">
    <source>
        <dbReference type="EMBL" id="KAK0422659.1"/>
    </source>
</evidence>
<dbReference type="AlphaFoldDB" id="A0AA39M6U2"/>
<sequence>MKAVLLFCFVSFFISAQTSLKICPVVSAYKPPLCTPYSEGEDVNDDQEVFEFVEKAIQKEDADDVELNHEGPPDCWISQISSSSAESDQIDEELGKEGNTIVQSDEKGTSEGGDADALGKAPSPQSEGCVTDNQDLDTKCTVLTSCDGAKTETIKICEDDNWTEMTTEEKTDNDVHAQDGVQESGAAEAQKENGSVMWTSGYKREDGKWVLKTCYCHGPKKCETVIDPREDLQSSSSIDHAESEGVHEASNGMTTQDGPHFGSANPEELECTGDDQESGQNTTEDEPEDTSPDQSSEEKITDSSDGGEHKEEGNEKKKEPHDEF</sequence>
<name>A0AA39M6U2_9BILA</name>
<feature type="region of interest" description="Disordered" evidence="1">
    <location>
        <begin position="81"/>
        <end position="132"/>
    </location>
</feature>
<organism evidence="3 4">
    <name type="scientific">Steinernema hermaphroditum</name>
    <dbReference type="NCBI Taxonomy" id="289476"/>
    <lineage>
        <taxon>Eukaryota</taxon>
        <taxon>Metazoa</taxon>
        <taxon>Ecdysozoa</taxon>
        <taxon>Nematoda</taxon>
        <taxon>Chromadorea</taxon>
        <taxon>Rhabditida</taxon>
        <taxon>Tylenchina</taxon>
        <taxon>Panagrolaimomorpha</taxon>
        <taxon>Strongyloidoidea</taxon>
        <taxon>Steinernematidae</taxon>
        <taxon>Steinernema</taxon>
    </lineage>
</organism>
<keyword evidence="2" id="KW-0732">Signal</keyword>
<evidence type="ECO:0000313" key="4">
    <source>
        <dbReference type="Proteomes" id="UP001175271"/>
    </source>
</evidence>
<feature type="compositionally biased region" description="Basic and acidic residues" evidence="1">
    <location>
        <begin position="167"/>
        <end position="177"/>
    </location>
</feature>
<gene>
    <name evidence="3" type="ORF">QR680_007705</name>
</gene>
<proteinExistence type="predicted"/>
<protein>
    <submittedName>
        <fullName evidence="3">Uncharacterized protein</fullName>
    </submittedName>
</protein>
<dbReference type="Proteomes" id="UP001175271">
    <property type="component" value="Unassembled WGS sequence"/>
</dbReference>
<evidence type="ECO:0000256" key="1">
    <source>
        <dbReference type="SAM" id="MobiDB-lite"/>
    </source>
</evidence>
<feature type="chain" id="PRO_5041394890" evidence="2">
    <location>
        <begin position="29"/>
        <end position="324"/>
    </location>
</feature>
<keyword evidence="4" id="KW-1185">Reference proteome</keyword>
<feature type="compositionally biased region" description="Polar residues" evidence="1">
    <location>
        <begin position="123"/>
        <end position="132"/>
    </location>
</feature>